<accession>A0A2J8A6D9</accession>
<evidence type="ECO:0000313" key="2">
    <source>
        <dbReference type="Proteomes" id="UP000236333"/>
    </source>
</evidence>
<dbReference type="Proteomes" id="UP000236333">
    <property type="component" value="Unassembled WGS sequence"/>
</dbReference>
<comment type="caution">
    <text evidence="1">The sequence shown here is derived from an EMBL/GenBank/DDBJ whole genome shotgun (WGS) entry which is preliminary data.</text>
</comment>
<sequence>MAVKGLSGLRPVGVRQETLRLGQPRQVQALAAQPSTTPSPAEPRRDYSVSFFDALKFNGPAPELINGRLAMLGLVWGGWAEAHGAGTLAQQATEAPFVVAAMPLVWMYASLTPILKGAKMEPFGPFTPRAEMTNGRAAMLGIAVLLFLEDKAGVPFF</sequence>
<organism evidence="1 2">
    <name type="scientific">Tetrabaena socialis</name>
    <dbReference type="NCBI Taxonomy" id="47790"/>
    <lineage>
        <taxon>Eukaryota</taxon>
        <taxon>Viridiplantae</taxon>
        <taxon>Chlorophyta</taxon>
        <taxon>core chlorophytes</taxon>
        <taxon>Chlorophyceae</taxon>
        <taxon>CS clade</taxon>
        <taxon>Chlamydomonadales</taxon>
        <taxon>Tetrabaenaceae</taxon>
        <taxon>Tetrabaena</taxon>
    </lineage>
</organism>
<proteinExistence type="predicted"/>
<dbReference type="AlphaFoldDB" id="A0A2J8A6D9"/>
<evidence type="ECO:0000313" key="1">
    <source>
        <dbReference type="EMBL" id="PNH08088.1"/>
    </source>
</evidence>
<dbReference type="EMBL" id="PGGS01000146">
    <property type="protein sequence ID" value="PNH08088.1"/>
    <property type="molecule type" value="Genomic_DNA"/>
</dbReference>
<name>A0A2J8A6D9_9CHLO</name>
<protein>
    <submittedName>
        <fullName evidence="1">Carotene biosynthesis-related protein CBR, chloroplastic</fullName>
    </submittedName>
</protein>
<gene>
    <name evidence="1" type="ORF">TSOC_005404</name>
</gene>
<dbReference type="OrthoDB" id="513190at2759"/>
<reference evidence="1 2" key="1">
    <citation type="journal article" date="2017" name="Mol. Biol. Evol.">
        <title>The 4-celled Tetrabaena socialis nuclear genome reveals the essential components for genetic control of cell number at the origin of multicellularity in the volvocine lineage.</title>
        <authorList>
            <person name="Featherston J."/>
            <person name="Arakaki Y."/>
            <person name="Hanschen E.R."/>
            <person name="Ferris P.J."/>
            <person name="Michod R.E."/>
            <person name="Olson B.J.S.C."/>
            <person name="Nozaki H."/>
            <person name="Durand P.M."/>
        </authorList>
    </citation>
    <scope>NUCLEOTIDE SEQUENCE [LARGE SCALE GENOMIC DNA]</scope>
    <source>
        <strain evidence="1 2">NIES-571</strain>
    </source>
</reference>
<dbReference type="SUPFAM" id="SSF103511">
    <property type="entry name" value="Chlorophyll a-b binding protein"/>
    <property type="match status" value="1"/>
</dbReference>
<keyword evidence="2" id="KW-1185">Reference proteome</keyword>